<reference evidence="2 3" key="1">
    <citation type="submission" date="2021-04" db="EMBL/GenBank/DDBJ databases">
        <title>novel species isolated from subtropical streams in China.</title>
        <authorList>
            <person name="Lu H."/>
        </authorList>
    </citation>
    <scope>NUCLEOTIDE SEQUENCE [LARGE SCALE GENOMIC DNA]</scope>
    <source>
        <strain evidence="2 3">BYS107W</strain>
    </source>
</reference>
<dbReference type="EMBL" id="JAGSPM010000002">
    <property type="protein sequence ID" value="MBR7746029.1"/>
    <property type="molecule type" value="Genomic_DNA"/>
</dbReference>
<accession>A0A941I3H9</accession>
<dbReference type="Pfam" id="PF06097">
    <property type="entry name" value="DUF945"/>
    <property type="match status" value="1"/>
</dbReference>
<protein>
    <submittedName>
        <fullName evidence="2">YdgA family protein</fullName>
    </submittedName>
</protein>
<name>A0A941I3H9_9BURK</name>
<feature type="signal peptide" evidence="1">
    <location>
        <begin position="1"/>
        <end position="22"/>
    </location>
</feature>
<evidence type="ECO:0000313" key="2">
    <source>
        <dbReference type="EMBL" id="MBR7746029.1"/>
    </source>
</evidence>
<evidence type="ECO:0000256" key="1">
    <source>
        <dbReference type="SAM" id="SignalP"/>
    </source>
</evidence>
<dbReference type="Proteomes" id="UP000680158">
    <property type="component" value="Unassembled WGS sequence"/>
</dbReference>
<keyword evidence="1" id="KW-0732">Signal</keyword>
<dbReference type="RefSeq" id="WP_212683375.1">
    <property type="nucleotide sequence ID" value="NZ_JAGSPM010000002.1"/>
</dbReference>
<keyword evidence="3" id="KW-1185">Reference proteome</keyword>
<evidence type="ECO:0000313" key="3">
    <source>
        <dbReference type="Proteomes" id="UP000680158"/>
    </source>
</evidence>
<gene>
    <name evidence="2" type="ORF">KDM92_05505</name>
</gene>
<organism evidence="2 3">
    <name type="scientific">Undibacterium baiyunense</name>
    <dbReference type="NCBI Taxonomy" id="2828731"/>
    <lineage>
        <taxon>Bacteria</taxon>
        <taxon>Pseudomonadati</taxon>
        <taxon>Pseudomonadota</taxon>
        <taxon>Betaproteobacteria</taxon>
        <taxon>Burkholderiales</taxon>
        <taxon>Oxalobacteraceae</taxon>
        <taxon>Undibacterium</taxon>
    </lineage>
</organism>
<feature type="chain" id="PRO_5037051874" evidence="1">
    <location>
        <begin position="23"/>
        <end position="504"/>
    </location>
</feature>
<dbReference type="AlphaFoldDB" id="A0A941I3H9"/>
<comment type="caution">
    <text evidence="2">The sequence shown here is derived from an EMBL/GenBank/DDBJ whole genome shotgun (WGS) entry which is preliminary data.</text>
</comment>
<proteinExistence type="predicted"/>
<sequence>MKKSSVALAVVAALAIAYPAASWVTGKRLETKLTQADKKDVLFSNFKIVKQTYTRGIFSSKQESTIEFDVASMSPVAAPMSLQDQGAQGEQDAADPQVALDEQQAMPAPKLIKPLQFQVVNYIQHGPVPAIFGVAAGKIETEFVLDATTKEEIKRIFGDKKFLEIRTILNYGGGGKLQISSPAVNTTVGMNQDKLDWKGVNLEVAFDAAYKKLKFDLYSAGLDVLAAKGATSVKVGEIKMQGDAERIYPDGFIYLGTSKASIASMSFSNAQAANKGFSIKDISLESTTSAKNDLLDSGLKFGIANITMNDTQIGNFHYDYSLQRLHGPSVNKLFIELSTIDQYKNDPQKMLEMQKQWKEYGIEILKHNPVISLDRLSLTGKNGEFKASAKFQFNGVQAQDFDNPMLLLSKIESAGEVSLADAMIDDLIDGSQTDPDARAMMRSQYYAQIDAWEKEGFLKREGKVLNSKISWKNGQLMVNGKAFPPKPAVDPAALGAEAAPMEMR</sequence>
<dbReference type="InterPro" id="IPR010352">
    <property type="entry name" value="DUF945"/>
</dbReference>